<organism evidence="2 3">
    <name type="scientific">Streptomyces spororaveus</name>
    <dbReference type="NCBI Taxonomy" id="284039"/>
    <lineage>
        <taxon>Bacteria</taxon>
        <taxon>Bacillati</taxon>
        <taxon>Actinomycetota</taxon>
        <taxon>Actinomycetes</taxon>
        <taxon>Kitasatosporales</taxon>
        <taxon>Streptomycetaceae</taxon>
        <taxon>Streptomyces</taxon>
    </lineage>
</organism>
<reference evidence="3" key="1">
    <citation type="submission" date="2023-07" db="EMBL/GenBank/DDBJ databases">
        <title>Whole genome shotgun sequence of Streptomyces spororaveus NBRC 15456.</title>
        <authorList>
            <person name="Komaki H."/>
            <person name="Tamura T."/>
        </authorList>
    </citation>
    <scope>NUCLEOTIDE SEQUENCE [LARGE SCALE GENOMIC DNA]</scope>
    <source>
        <strain evidence="3">NBRC 15456</strain>
    </source>
</reference>
<accession>A0ABQ3TCQ9</accession>
<protein>
    <submittedName>
        <fullName evidence="2">Uncharacterized protein</fullName>
    </submittedName>
</protein>
<evidence type="ECO:0000313" key="3">
    <source>
        <dbReference type="Proteomes" id="UP000608522"/>
    </source>
</evidence>
<name>A0ABQ3TCQ9_9ACTN</name>
<evidence type="ECO:0000313" key="2">
    <source>
        <dbReference type="EMBL" id="GHI78201.1"/>
    </source>
</evidence>
<sequence>MLAPPDADRARAGPSACAAGLTALPALPAMTARATMTVADPLLRTGGPLPDGVIPSGASKPCRSPAVNL</sequence>
<dbReference type="EMBL" id="BNED01000005">
    <property type="protein sequence ID" value="GHI78201.1"/>
    <property type="molecule type" value="Genomic_DNA"/>
</dbReference>
<proteinExistence type="predicted"/>
<gene>
    <name evidence="2" type="ORF">Sspor_37620</name>
</gene>
<evidence type="ECO:0000256" key="1">
    <source>
        <dbReference type="SAM" id="MobiDB-lite"/>
    </source>
</evidence>
<keyword evidence="3" id="KW-1185">Reference proteome</keyword>
<comment type="caution">
    <text evidence="2">The sequence shown here is derived from an EMBL/GenBank/DDBJ whole genome shotgun (WGS) entry which is preliminary data.</text>
</comment>
<dbReference type="Proteomes" id="UP000608522">
    <property type="component" value="Unassembled WGS sequence"/>
</dbReference>
<feature type="region of interest" description="Disordered" evidence="1">
    <location>
        <begin position="43"/>
        <end position="69"/>
    </location>
</feature>